<protein>
    <recommendedName>
        <fullName evidence="2">HMA domain-containing protein</fullName>
    </recommendedName>
</protein>
<dbReference type="PROSITE" id="PS51257">
    <property type="entry name" value="PROKAR_LIPOPROTEIN"/>
    <property type="match status" value="1"/>
</dbReference>
<evidence type="ECO:0000256" key="1">
    <source>
        <dbReference type="ARBA" id="ARBA00022723"/>
    </source>
</evidence>
<accession>A0A9W6CRY6</accession>
<keyword evidence="4" id="KW-1185">Reference proteome</keyword>
<dbReference type="Gene3D" id="3.30.70.100">
    <property type="match status" value="1"/>
</dbReference>
<dbReference type="GO" id="GO:0046872">
    <property type="term" value="F:metal ion binding"/>
    <property type="evidence" value="ECO:0007669"/>
    <property type="project" value="UniProtKB-KW"/>
</dbReference>
<dbReference type="PROSITE" id="PS01047">
    <property type="entry name" value="HMA_1"/>
    <property type="match status" value="1"/>
</dbReference>
<feature type="domain" description="HMA" evidence="2">
    <location>
        <begin position="56"/>
        <end position="124"/>
    </location>
</feature>
<dbReference type="CDD" id="cd00371">
    <property type="entry name" value="HMA"/>
    <property type="match status" value="1"/>
</dbReference>
<proteinExistence type="predicted"/>
<comment type="caution">
    <text evidence="3">The sequence shown here is derived from an EMBL/GenBank/DDBJ whole genome shotgun (WGS) entry which is preliminary data.</text>
</comment>
<dbReference type="EMBL" id="BSDP01000001">
    <property type="protein sequence ID" value="GLI27403.1"/>
    <property type="molecule type" value="Genomic_DNA"/>
</dbReference>
<name>A0A9W6CRY6_9MICO</name>
<dbReference type="AlphaFoldDB" id="A0A9W6CRY6"/>
<evidence type="ECO:0000313" key="3">
    <source>
        <dbReference type="EMBL" id="GLI27403.1"/>
    </source>
</evidence>
<dbReference type="SUPFAM" id="SSF55008">
    <property type="entry name" value="HMA, heavy metal-associated domain"/>
    <property type="match status" value="1"/>
</dbReference>
<evidence type="ECO:0000259" key="2">
    <source>
        <dbReference type="PROSITE" id="PS50846"/>
    </source>
</evidence>
<dbReference type="PROSITE" id="PS50846">
    <property type="entry name" value="HMA_2"/>
    <property type="match status" value="1"/>
</dbReference>
<dbReference type="InterPro" id="IPR036163">
    <property type="entry name" value="HMA_dom_sf"/>
</dbReference>
<sequence>MDDVRTAIRKAAMTETTRTELPLVQSGAAAGGCCGGGSCGCGHGASAATSTASGAATAEFLVDGMTCGHCVSSVTEELSEIAGVEQVSVDLRPDGASRVTVASSAPLAAQDVRAAVEDAGYRLSTGA</sequence>
<dbReference type="Proteomes" id="UP001144396">
    <property type="component" value="Unassembled WGS sequence"/>
</dbReference>
<dbReference type="InterPro" id="IPR006121">
    <property type="entry name" value="HMA_dom"/>
</dbReference>
<dbReference type="Pfam" id="PF00403">
    <property type="entry name" value="HMA"/>
    <property type="match status" value="1"/>
</dbReference>
<dbReference type="InterPro" id="IPR017969">
    <property type="entry name" value="Heavy-metal-associated_CS"/>
</dbReference>
<organism evidence="3 4">
    <name type="scientific">Agromyces rhizosphaerae</name>
    <dbReference type="NCBI Taxonomy" id="88374"/>
    <lineage>
        <taxon>Bacteria</taxon>
        <taxon>Bacillati</taxon>
        <taxon>Actinomycetota</taxon>
        <taxon>Actinomycetes</taxon>
        <taxon>Micrococcales</taxon>
        <taxon>Microbacteriaceae</taxon>
        <taxon>Agromyces</taxon>
    </lineage>
</organism>
<keyword evidence="1" id="KW-0479">Metal-binding</keyword>
<reference evidence="3" key="1">
    <citation type="submission" date="2022-12" db="EMBL/GenBank/DDBJ databases">
        <title>Reference genome sequencing for broad-spectrum identification of bacterial and archaeal isolates by mass spectrometry.</title>
        <authorList>
            <person name="Sekiguchi Y."/>
            <person name="Tourlousse D.M."/>
        </authorList>
    </citation>
    <scope>NUCLEOTIDE SEQUENCE</scope>
    <source>
        <strain evidence="3">14</strain>
    </source>
</reference>
<gene>
    <name evidence="3" type="ORF">ARHIZOSPH14_16450</name>
</gene>
<evidence type="ECO:0000313" key="4">
    <source>
        <dbReference type="Proteomes" id="UP001144396"/>
    </source>
</evidence>